<accession>A0AC58RJK6</accession>
<dbReference type="Proteomes" id="UP001732780">
    <property type="component" value="Chromosome 14"/>
</dbReference>
<organism evidence="1 2">
    <name type="scientific">Camelus bactrianus</name>
    <name type="common">Bactrian camel</name>
    <dbReference type="NCBI Taxonomy" id="9837"/>
    <lineage>
        <taxon>Eukaryota</taxon>
        <taxon>Metazoa</taxon>
        <taxon>Chordata</taxon>
        <taxon>Craniata</taxon>
        <taxon>Vertebrata</taxon>
        <taxon>Euteleostomi</taxon>
        <taxon>Mammalia</taxon>
        <taxon>Eutheria</taxon>
        <taxon>Laurasiatheria</taxon>
        <taxon>Artiodactyla</taxon>
        <taxon>Tylopoda</taxon>
        <taxon>Camelidae</taxon>
        <taxon>Camelus</taxon>
    </lineage>
</organism>
<gene>
    <name evidence="2" type="primary">TMEM255B</name>
</gene>
<protein>
    <submittedName>
        <fullName evidence="2">Transmembrane protein 255B isoform X1</fullName>
    </submittedName>
</protein>
<keyword evidence="2" id="KW-0472">Membrane</keyword>
<sequence>MRHPLRTKMKRAFLPTELYPARVFPSLVFDLRENREGAGRPGEGKGAEPGRERRWEAGRLTRTEGAALRAADPRGHRALHRRRCAEGEAARRHRPQEQSPPRGSSPPGMQPLRPPVPGPLALLDATARPPRLLPSSVRGLSFADVQTKPDEARSQAGGKQEAGRLITEGFERRKKTCLWFVGSLLVVSTFILTIGLAATTRTENVTVGGYYPGIILGFGAFLGIIGINLVENRRQMLVAAIVFISFGVVAAFCCAIVDGVFAAQHIEPRPLAAGRCQFYSSGVGYLHDVYQTEVTCHSLSGRCQLRVRSNTCYCCDLYSCESTEHPPLYYEFVGVSSCRDVLHLYRLLWASAALNVLGLFLGIVTAAVLGAFKDVVPLSQRACGPPAPPQMLYNPAQQVLAYSGFCPAPAALPTCSSFPLPLQVSAGGPGGPGKQAPVGAADRPYSSHPANPLKAELRLCMVAPGLGCTALPTPSTQKPLGPMNQAW</sequence>
<dbReference type="RefSeq" id="XP_074234712.1">
    <property type="nucleotide sequence ID" value="XM_074378611.1"/>
</dbReference>
<reference evidence="2" key="1">
    <citation type="submission" date="2025-08" db="UniProtKB">
        <authorList>
            <consortium name="RefSeq"/>
        </authorList>
    </citation>
    <scope>IDENTIFICATION</scope>
    <source>
        <tissue evidence="2">Blood</tissue>
    </source>
</reference>
<evidence type="ECO:0000313" key="2">
    <source>
        <dbReference type="RefSeq" id="XP_074234712.1"/>
    </source>
</evidence>
<keyword evidence="1" id="KW-1185">Reference proteome</keyword>
<name>A0AC58RJK6_CAMBA</name>
<evidence type="ECO:0000313" key="1">
    <source>
        <dbReference type="Proteomes" id="UP001732780"/>
    </source>
</evidence>
<keyword evidence="2" id="KW-0812">Transmembrane</keyword>
<proteinExistence type="predicted"/>